<dbReference type="GO" id="GO:0004177">
    <property type="term" value="F:aminopeptidase activity"/>
    <property type="evidence" value="ECO:0007669"/>
    <property type="project" value="UniProtKB-KW"/>
</dbReference>
<keyword evidence="5" id="KW-0378">Hydrolase</keyword>
<dbReference type="AlphaFoldDB" id="A0A5S9F6B6"/>
<dbReference type="OrthoDB" id="9789219at2"/>
<evidence type="ECO:0000256" key="1">
    <source>
        <dbReference type="ARBA" id="ARBA00022438"/>
    </source>
</evidence>
<evidence type="ECO:0000256" key="4">
    <source>
        <dbReference type="ARBA" id="ARBA00022729"/>
    </source>
</evidence>
<dbReference type="PANTHER" id="PTHR12147">
    <property type="entry name" value="METALLOPEPTIDASE M28 FAMILY MEMBER"/>
    <property type="match status" value="1"/>
</dbReference>
<accession>A0A5S9F6B6</accession>
<dbReference type="GO" id="GO:0046872">
    <property type="term" value="F:metal ion binding"/>
    <property type="evidence" value="ECO:0007669"/>
    <property type="project" value="UniProtKB-KW"/>
</dbReference>
<keyword evidence="4" id="KW-0732">Signal</keyword>
<evidence type="ECO:0000256" key="6">
    <source>
        <dbReference type="ARBA" id="ARBA00022833"/>
    </source>
</evidence>
<evidence type="ECO:0000256" key="5">
    <source>
        <dbReference type="ARBA" id="ARBA00022801"/>
    </source>
</evidence>
<keyword evidence="9" id="KW-1185">Reference proteome</keyword>
<proteinExistence type="predicted"/>
<keyword evidence="6" id="KW-0862">Zinc</keyword>
<sequence length="440" mass="48615">MKNLTMSILIVLICSFAVADGLPSYLKVREQQRGDDFNSKVLYAGERVSVVVDAQSMRSADAKEMNRDDLYAVRFLNTDIILPRLKEFGTVLFLDEHKNEAIMSLTDEQKIDELAALLHTKGGCIGCGSIIKLGKPSETLVNHRFNPVAAEIIDQLMTAEPQRNVQELVDLVNIDNVTDFISKLSVYHNRHHRSSTGRQSADYIYNTFKSYERNGITVSQFKHSGTPQPSVIVRAEGTTNPNEIVIIGCHIDSLAGWGSSNRAPGADDNASGTGTVKELLRIISTYNYKFKRTIEFHGYAAEEGGLVGSKEVASRYRSQGKNVVAMIQIDMCLYSTASKPEIWLITNKTSPRLVDLCAKLASQYTDAITKRGPLFAGSSDHASWTGQGYEAIFPFENPQSYNKHIHTANDTIAKSGNFVFAENMAKLAMAFISSIAEPVK</sequence>
<dbReference type="KEGG" id="uam:UABAM_05924"/>
<reference evidence="8 9" key="1">
    <citation type="submission" date="2019-08" db="EMBL/GenBank/DDBJ databases">
        <title>Complete genome sequence of Candidatus Uab amorphum.</title>
        <authorList>
            <person name="Shiratori T."/>
            <person name="Suzuki S."/>
            <person name="Kakizawa Y."/>
            <person name="Ishida K."/>
        </authorList>
    </citation>
    <scope>NUCLEOTIDE SEQUENCE [LARGE SCALE GENOMIC DNA]</scope>
    <source>
        <strain evidence="8 9">SRT547</strain>
    </source>
</reference>
<evidence type="ECO:0000313" key="9">
    <source>
        <dbReference type="Proteomes" id="UP000326354"/>
    </source>
</evidence>
<dbReference type="GO" id="GO:0008235">
    <property type="term" value="F:metalloexopeptidase activity"/>
    <property type="evidence" value="ECO:0007669"/>
    <property type="project" value="InterPro"/>
</dbReference>
<dbReference type="EMBL" id="AP019860">
    <property type="protein sequence ID" value="BBM87512.1"/>
    <property type="molecule type" value="Genomic_DNA"/>
</dbReference>
<name>A0A5S9F6B6_UABAM</name>
<keyword evidence="1 8" id="KW-0031">Aminopeptidase</keyword>
<dbReference type="Pfam" id="PF04389">
    <property type="entry name" value="Peptidase_M28"/>
    <property type="match status" value="1"/>
</dbReference>
<feature type="domain" description="Peptidase M28" evidence="7">
    <location>
        <begin position="231"/>
        <end position="415"/>
    </location>
</feature>
<dbReference type="InterPro" id="IPR045175">
    <property type="entry name" value="M28_fam"/>
</dbReference>
<gene>
    <name evidence="8" type="ORF">UABAM_05924</name>
</gene>
<dbReference type="Proteomes" id="UP000326354">
    <property type="component" value="Chromosome"/>
</dbReference>
<dbReference type="Gene3D" id="3.40.630.10">
    <property type="entry name" value="Zn peptidases"/>
    <property type="match status" value="1"/>
</dbReference>
<organism evidence="8 9">
    <name type="scientific">Uabimicrobium amorphum</name>
    <dbReference type="NCBI Taxonomy" id="2596890"/>
    <lineage>
        <taxon>Bacteria</taxon>
        <taxon>Pseudomonadati</taxon>
        <taxon>Planctomycetota</taxon>
        <taxon>Candidatus Uabimicrobiia</taxon>
        <taxon>Candidatus Uabimicrobiales</taxon>
        <taxon>Candidatus Uabimicrobiaceae</taxon>
        <taxon>Candidatus Uabimicrobium</taxon>
    </lineage>
</organism>
<protein>
    <submittedName>
        <fullName evidence="8">Aminopeptidase</fullName>
    </submittedName>
</protein>
<evidence type="ECO:0000256" key="2">
    <source>
        <dbReference type="ARBA" id="ARBA00022670"/>
    </source>
</evidence>
<keyword evidence="3" id="KW-0479">Metal-binding</keyword>
<dbReference type="InterPro" id="IPR007484">
    <property type="entry name" value="Peptidase_M28"/>
</dbReference>
<keyword evidence="2" id="KW-0645">Protease</keyword>
<evidence type="ECO:0000256" key="3">
    <source>
        <dbReference type="ARBA" id="ARBA00022723"/>
    </source>
</evidence>
<dbReference type="PANTHER" id="PTHR12147:SF56">
    <property type="entry name" value="AMINOPEPTIDASE YDR415C-RELATED"/>
    <property type="match status" value="1"/>
</dbReference>
<evidence type="ECO:0000259" key="7">
    <source>
        <dbReference type="Pfam" id="PF04389"/>
    </source>
</evidence>
<dbReference type="SUPFAM" id="SSF53187">
    <property type="entry name" value="Zn-dependent exopeptidases"/>
    <property type="match status" value="1"/>
</dbReference>
<evidence type="ECO:0000313" key="8">
    <source>
        <dbReference type="EMBL" id="BBM87512.1"/>
    </source>
</evidence>
<dbReference type="RefSeq" id="WP_151971529.1">
    <property type="nucleotide sequence ID" value="NZ_AP019860.1"/>
</dbReference>
<dbReference type="GO" id="GO:0006508">
    <property type="term" value="P:proteolysis"/>
    <property type="evidence" value="ECO:0007669"/>
    <property type="project" value="UniProtKB-KW"/>
</dbReference>